<sequence>MPFPSGLNLNQSGGRGRNRERQRTRIAIPASPSVTSVTRLNRACPLNVKESLLKPVIWAAKGIIQDPINQKADVQRSITFNMVVALHGTTHR</sequence>
<feature type="region of interest" description="Disordered" evidence="1">
    <location>
        <begin position="1"/>
        <end position="23"/>
    </location>
</feature>
<evidence type="ECO:0000313" key="2">
    <source>
        <dbReference type="EMBL" id="AFK46901.1"/>
    </source>
</evidence>
<reference evidence="2" key="1">
    <citation type="submission" date="2012-05" db="EMBL/GenBank/DDBJ databases">
        <authorList>
            <person name="Krishnakumar V."/>
            <person name="Cheung F."/>
            <person name="Xiao Y."/>
            <person name="Chan A."/>
            <person name="Moskal W.A."/>
            <person name="Town C.D."/>
        </authorList>
    </citation>
    <scope>NUCLEOTIDE SEQUENCE</scope>
</reference>
<organism evidence="2">
    <name type="scientific">Medicago truncatula</name>
    <name type="common">Barrel medic</name>
    <name type="synonym">Medicago tribuloides</name>
    <dbReference type="NCBI Taxonomy" id="3880"/>
    <lineage>
        <taxon>Eukaryota</taxon>
        <taxon>Viridiplantae</taxon>
        <taxon>Streptophyta</taxon>
        <taxon>Embryophyta</taxon>
        <taxon>Tracheophyta</taxon>
        <taxon>Spermatophyta</taxon>
        <taxon>Magnoliopsida</taxon>
        <taxon>eudicotyledons</taxon>
        <taxon>Gunneridae</taxon>
        <taxon>Pentapetalae</taxon>
        <taxon>rosids</taxon>
        <taxon>fabids</taxon>
        <taxon>Fabales</taxon>
        <taxon>Fabaceae</taxon>
        <taxon>Papilionoideae</taxon>
        <taxon>50 kb inversion clade</taxon>
        <taxon>NPAAA clade</taxon>
        <taxon>Hologalegina</taxon>
        <taxon>IRL clade</taxon>
        <taxon>Trifolieae</taxon>
        <taxon>Medicago</taxon>
    </lineage>
</organism>
<dbReference type="AlphaFoldDB" id="I3T309"/>
<proteinExistence type="evidence at transcript level"/>
<protein>
    <submittedName>
        <fullName evidence="2">Uncharacterized protein</fullName>
    </submittedName>
</protein>
<evidence type="ECO:0000256" key="1">
    <source>
        <dbReference type="SAM" id="MobiDB-lite"/>
    </source>
</evidence>
<dbReference type="EMBL" id="BT147107">
    <property type="protein sequence ID" value="AFK46901.1"/>
    <property type="molecule type" value="mRNA"/>
</dbReference>
<accession>I3T309</accession>
<name>I3T309_MEDTR</name>